<accession>B1X2I0</accession>
<dbReference type="HOGENOM" id="CLU_3250290_0_0_3"/>
<dbReference type="AlphaFoldDB" id="B1X2I0"/>
<protein>
    <submittedName>
        <fullName evidence="2">Uncharacterized protein</fullName>
    </submittedName>
</protein>
<dbReference type="EMBL" id="CP000807">
    <property type="protein sequence ID" value="ACB54341.1"/>
    <property type="molecule type" value="Genomic_DNA"/>
</dbReference>
<gene>
    <name evidence="2" type="ordered locus">cce_4995</name>
</gene>
<evidence type="ECO:0000313" key="3">
    <source>
        <dbReference type="Proteomes" id="UP000001203"/>
    </source>
</evidence>
<dbReference type="STRING" id="43989.cce_4995"/>
<evidence type="ECO:0000256" key="1">
    <source>
        <dbReference type="SAM" id="MobiDB-lite"/>
    </source>
</evidence>
<reference evidence="2 3" key="1">
    <citation type="journal article" date="2008" name="Proc. Natl. Acad. Sci. U.S.A.">
        <title>The genome of Cyanothece 51142, a unicellular diazotrophic cyanobacterium important in the marine nitrogen cycle.</title>
        <authorList>
            <person name="Welsh E.A."/>
            <person name="Liberton M."/>
            <person name="Stoeckel J."/>
            <person name="Loh T."/>
            <person name="Elvitigala T."/>
            <person name="Wang C."/>
            <person name="Wollam A."/>
            <person name="Fulton R.S."/>
            <person name="Clifton S.W."/>
            <person name="Jacobs J.M."/>
            <person name="Aurora R."/>
            <person name="Ghosh B.K."/>
            <person name="Sherman L.A."/>
            <person name="Smith R.D."/>
            <person name="Wilson R.K."/>
            <person name="Pakrasi H.B."/>
        </authorList>
    </citation>
    <scope>NUCLEOTIDE SEQUENCE [LARGE SCALE GENOMIC DNA]</scope>
    <source>
        <strain evidence="3">ATCC 51142 / BH68</strain>
    </source>
</reference>
<feature type="region of interest" description="Disordered" evidence="1">
    <location>
        <begin position="13"/>
        <end position="42"/>
    </location>
</feature>
<keyword evidence="3" id="KW-1185">Reference proteome</keyword>
<dbReference type="KEGG" id="cyt:cce_4995"/>
<evidence type="ECO:0000313" key="2">
    <source>
        <dbReference type="EMBL" id="ACB54341.1"/>
    </source>
</evidence>
<dbReference type="Proteomes" id="UP000001203">
    <property type="component" value="Chromosome linear"/>
</dbReference>
<name>B1X2I0_CROS5</name>
<sequence>MAKGLGILTELPINIDDTPASNPWQKHQEDFKQGLEDSRNQM</sequence>
<feature type="compositionally biased region" description="Basic and acidic residues" evidence="1">
    <location>
        <begin position="26"/>
        <end position="42"/>
    </location>
</feature>
<proteinExistence type="predicted"/>
<dbReference type="RefSeq" id="WP_012362617.1">
    <property type="nucleotide sequence ID" value="NC_010547.1"/>
</dbReference>
<organism evidence="2 3">
    <name type="scientific">Crocosphaera subtropica (strain ATCC 51142 / BH68)</name>
    <name type="common">Cyanothece sp. (strain ATCC 51142)</name>
    <dbReference type="NCBI Taxonomy" id="43989"/>
    <lineage>
        <taxon>Bacteria</taxon>
        <taxon>Bacillati</taxon>
        <taxon>Cyanobacteriota</taxon>
        <taxon>Cyanophyceae</taxon>
        <taxon>Oscillatoriophycideae</taxon>
        <taxon>Chroococcales</taxon>
        <taxon>Aphanothecaceae</taxon>
        <taxon>Crocosphaera</taxon>
        <taxon>Crocosphaera subtropica</taxon>
    </lineage>
</organism>